<dbReference type="GO" id="GO:0050178">
    <property type="term" value="F:phenylpyruvate tautomerase activity"/>
    <property type="evidence" value="ECO:0007669"/>
    <property type="project" value="TreeGrafter"/>
</dbReference>
<keyword evidence="4" id="KW-1185">Reference proteome</keyword>
<dbReference type="RefSeq" id="XP_042933789.1">
    <property type="nucleotide sequence ID" value="XM_043077855.1"/>
</dbReference>
<dbReference type="CTD" id="6098242"/>
<accession>A0A1U7F0U1</accession>
<evidence type="ECO:0000313" key="3">
    <source>
        <dbReference type="EMBL" id="VIO92692.1"/>
    </source>
</evidence>
<dbReference type="OrthoDB" id="255819at2759"/>
<dbReference type="InterPro" id="IPR001398">
    <property type="entry name" value="Macrophage_inhib_fac"/>
</dbReference>
<dbReference type="GO" id="GO:0005125">
    <property type="term" value="F:cytokine activity"/>
    <property type="evidence" value="ECO:0007669"/>
    <property type="project" value="TreeGrafter"/>
</dbReference>
<evidence type="ECO:0000313" key="6">
    <source>
        <dbReference type="WBParaSite" id="Bm2897a.2"/>
    </source>
</evidence>
<dbReference type="Proteomes" id="UP000006672">
    <property type="component" value="Unassembled WGS sequence"/>
</dbReference>
<reference evidence="6" key="4">
    <citation type="submission" date="2022-04" db="UniProtKB">
        <authorList>
            <consortium name="WormBaseParasite"/>
        </authorList>
    </citation>
    <scope>IDENTIFICATION</scope>
</reference>
<sequence length="147" mass="16396">MIKCLHLHTTSSAYFNQVYLSTSRQFLMPLITLASNVPASRFPSDFNVQFTELMAKMLGKPTSRILLLVMPNAQLSHGTTENPSCFTVVKSIGSFSADKNIEYSSSISEFMKKTLDIDPAHCIIHFLNLDPENVGCNGTTMKELMKK</sequence>
<proteinExistence type="inferred from homology"/>
<dbReference type="GeneID" id="6098242"/>
<name>A0A1U7F0U1_BRUMA</name>
<reference evidence="2" key="2">
    <citation type="submission" date="2012-12" db="EMBL/GenBank/DDBJ databases">
        <authorList>
            <consortium name="WormBase Consortium"/>
            <person name="Ghedin E."/>
            <person name="Paulini M."/>
        </authorList>
    </citation>
    <scope>NUCLEOTIDE SEQUENCE</scope>
    <source>
        <strain evidence="2">FR3</strain>
    </source>
</reference>
<dbReference type="InterPro" id="IPR014347">
    <property type="entry name" value="Tautomerase/MIF_sf"/>
</dbReference>
<dbReference type="EMBL" id="LN856932">
    <property type="protein sequence ID" value="CDP95128.1"/>
    <property type="molecule type" value="Genomic_DNA"/>
</dbReference>
<evidence type="ECO:0000256" key="1">
    <source>
        <dbReference type="ARBA" id="ARBA00005851"/>
    </source>
</evidence>
<dbReference type="AlphaFoldDB" id="A0A1U7F0U1"/>
<dbReference type="OMA" id="MARCISE"/>
<dbReference type="PANTHER" id="PTHR11954">
    <property type="entry name" value="D-DOPACHROME DECARBOXYLASE"/>
    <property type="match status" value="1"/>
</dbReference>
<dbReference type="EMBL" id="CAAKNF010000192">
    <property type="protein sequence ID" value="VIO92692.1"/>
    <property type="molecule type" value="Genomic_DNA"/>
</dbReference>
<dbReference type="KEGG" id="bmy:BM_BM2897"/>
<dbReference type="FunCoup" id="A0A1U7F0U1">
    <property type="interactions" value="26"/>
</dbReference>
<dbReference type="STRING" id="6279.A0A1U7F0U1"/>
<comment type="similarity">
    <text evidence="1">Belongs to the MIF family.</text>
</comment>
<dbReference type="WBParaSite" id="Bm2897a.1">
    <property type="protein sequence ID" value="Bm2897a.1"/>
    <property type="gene ID" value="WBGene00223158"/>
</dbReference>
<evidence type="ECO:0000313" key="5">
    <source>
        <dbReference type="WBParaSite" id="Bm2897a.1"/>
    </source>
</evidence>
<organism evidence="2">
    <name type="scientific">Brugia malayi</name>
    <name type="common">Filarial nematode worm</name>
    <dbReference type="NCBI Taxonomy" id="6279"/>
    <lineage>
        <taxon>Eukaryota</taxon>
        <taxon>Metazoa</taxon>
        <taxon>Ecdysozoa</taxon>
        <taxon>Nematoda</taxon>
        <taxon>Chromadorea</taxon>
        <taxon>Rhabditida</taxon>
        <taxon>Spirurina</taxon>
        <taxon>Spiruromorpha</taxon>
        <taxon>Filarioidea</taxon>
        <taxon>Onchocercidae</taxon>
        <taxon>Brugia</taxon>
    </lineage>
</organism>
<protein>
    <submittedName>
        <fullName evidence="2 6">BMA-MIF-2, isoform d</fullName>
    </submittedName>
</protein>
<evidence type="ECO:0000313" key="4">
    <source>
        <dbReference type="Proteomes" id="UP000006672"/>
    </source>
</evidence>
<dbReference type="GO" id="GO:0005615">
    <property type="term" value="C:extracellular space"/>
    <property type="evidence" value="ECO:0007669"/>
    <property type="project" value="TreeGrafter"/>
</dbReference>
<dbReference type="PANTHER" id="PTHR11954:SF37">
    <property type="entry name" value="MIF-LIKE PROTEIN MIF-2"/>
    <property type="match status" value="1"/>
</dbReference>
<dbReference type="Gene3D" id="3.30.429.10">
    <property type="entry name" value="Macrophage Migration Inhibitory Factor"/>
    <property type="match status" value="1"/>
</dbReference>
<dbReference type="SUPFAM" id="SSF55331">
    <property type="entry name" value="Tautomerase/MIF"/>
    <property type="match status" value="1"/>
</dbReference>
<dbReference type="WBParaSite" id="Bm2897a.2">
    <property type="protein sequence ID" value="Bm2897a.2"/>
    <property type="gene ID" value="WBGene00223158"/>
</dbReference>
<dbReference type="Pfam" id="PF01187">
    <property type="entry name" value="MIF"/>
    <property type="match status" value="1"/>
</dbReference>
<evidence type="ECO:0000313" key="2">
    <source>
        <dbReference type="EMBL" id="CDP95128.1"/>
    </source>
</evidence>
<gene>
    <name evidence="2 5" type="primary">Bma-mif-2</name>
    <name evidence="3" type="ORF">BM_BM2897</name>
    <name evidence="2" type="ORF">BM_Bm2897</name>
</gene>
<reference evidence="2 4" key="1">
    <citation type="journal article" date="2007" name="Science">
        <title>Draft genome of the filarial nematode parasite Brugia malayi.</title>
        <authorList>
            <person name="Ghedin E."/>
            <person name="Wang S."/>
            <person name="Spiro D."/>
            <person name="Caler E."/>
            <person name="Zhao Q."/>
            <person name="Crabtree J."/>
            <person name="Allen J.E."/>
            <person name="Delcher A.L."/>
            <person name="Guiliano D.B."/>
            <person name="Miranda-Saavedra D."/>
            <person name="Angiuoli S.V."/>
            <person name="Creasy T."/>
            <person name="Amedeo P."/>
            <person name="Haas B."/>
            <person name="El-Sayed N.M."/>
            <person name="Wortman J.R."/>
            <person name="Feldblyum T."/>
            <person name="Tallon L."/>
            <person name="Schatz M."/>
            <person name="Shumway M."/>
            <person name="Koo H."/>
            <person name="Salzberg S.L."/>
            <person name="Schobel S."/>
            <person name="Pertea M."/>
            <person name="Pop M."/>
            <person name="White O."/>
            <person name="Barton G.J."/>
            <person name="Carlow C.K."/>
            <person name="Crawford M.J."/>
            <person name="Daub J."/>
            <person name="Dimmic M.W."/>
            <person name="Estes C.F."/>
            <person name="Foster J.M."/>
            <person name="Ganatra M."/>
            <person name="Gregory W.F."/>
            <person name="Johnson N.M."/>
            <person name="Jin J."/>
            <person name="Komuniecki R."/>
            <person name="Korf I."/>
            <person name="Kumar S."/>
            <person name="Laney S."/>
            <person name="Li B.W."/>
            <person name="Li W."/>
            <person name="Lindblom T.H."/>
            <person name="Lustigman S."/>
            <person name="Ma D."/>
            <person name="Maina C.V."/>
            <person name="Martin D.M."/>
            <person name="McCarter J.P."/>
            <person name="McReynolds L."/>
            <person name="Mitreva M."/>
            <person name="Nutman T.B."/>
            <person name="Parkinson J."/>
            <person name="Peregrin-Alvarez J.M."/>
            <person name="Poole C."/>
            <person name="Ren Q."/>
            <person name="Saunders L."/>
            <person name="Sluder A.E."/>
            <person name="Smith K."/>
            <person name="Stanke M."/>
            <person name="Unnasch T.R."/>
            <person name="Ware J."/>
            <person name="Wei A.D."/>
            <person name="Weil G."/>
            <person name="Williams D.J."/>
            <person name="Zhang Y."/>
            <person name="Williams S.A."/>
            <person name="Fraser-Liggett C."/>
            <person name="Slatko B."/>
            <person name="Blaxter M.L."/>
            <person name="Scott A.L."/>
        </authorList>
    </citation>
    <scope>NUCLEOTIDE SEQUENCE</scope>
    <source>
        <strain evidence="2 4">FR3</strain>
    </source>
</reference>
<accession>A0A4E9F9I4</accession>
<reference evidence="3" key="3">
    <citation type="submission" date="2019-04" db="EMBL/GenBank/DDBJ databases">
        <authorList>
            <person name="Howe K."/>
            <person name="Paulini M."/>
            <person name="Williams G."/>
        </authorList>
    </citation>
    <scope>NUCLEOTIDE SEQUENCE [LARGE SCALE GENOMIC DNA]</scope>
    <source>
        <strain evidence="3">FR3</strain>
    </source>
</reference>